<organism evidence="6 7">
    <name type="scientific">Plasmodium chabaudi chabaudi</name>
    <dbReference type="NCBI Taxonomy" id="31271"/>
    <lineage>
        <taxon>Eukaryota</taxon>
        <taxon>Sar</taxon>
        <taxon>Alveolata</taxon>
        <taxon>Apicomplexa</taxon>
        <taxon>Aconoidasida</taxon>
        <taxon>Haemosporida</taxon>
        <taxon>Plasmodiidae</taxon>
        <taxon>Plasmodium</taxon>
        <taxon>Plasmodium (Vinckeia)</taxon>
    </lineage>
</organism>
<sequence>MDSDVEYDILKPIDEEERIRLQNKLNEQRIELEAKKKYLEELKKSSENGILASSKITNIENIPDPDEMVKKFIEELQKEQDEDEINSKDQIKDNNHNNIKHIENHRINRNAKSDMFHAKQRSIEEYVDKSFLFKKKASVKNFNFKINKINEEKSIHIEKKMITNFDKSVQVDIISEKDEKGLDTKNSIKIGTKNGYEKTRGCQIKPTETEKIIGDKAGSGKDENDKDENDKDENKRDDDESGSPRIDEERQRNIIKSKSFNQFIEKCSKIIERYMGEQEMFNATLNFDTNKFKNKSKDSEDCEKLKLINKYYCKTYTNNRPITDVKTCNIYSELFLASYGASETGSYNDPDGYVLVWNSLMSNRPEYTLISQSPVCTCLFNKFNPYIVIGGTYTGNILLWDIRINQKKSIHKTILSSQGHLHPIYCAEIIGTQNSHNLISIDTDGRLCNWSLSMLTYPSDIVDLKKANKEISCSCFSFQEGEINTLYGGAEDGSIFQAQIHGNKTGITETYNIHGGPLTSMQFHPFIEGMEDNNDLMLTSSVDWTCKLLSIKNPENVLFTFDGFDDYIMDIKWSPVHPGIFATCTSNSKIQLWNISNDIENSYYETVLNVKAVNKISWSYDGKKLIAADSSGFLTLWNTSSDIYQPRSDEIAKFDKQIEKLKSNYTEFDLPEVEGV</sequence>
<dbReference type="EMBL" id="LT608157">
    <property type="protein sequence ID" value="SCL99950.1"/>
    <property type="molecule type" value="Genomic_DNA"/>
</dbReference>
<dbReference type="AlphaFoldDB" id="A0A1D3LCC4"/>
<dbReference type="GO" id="GO:0045503">
    <property type="term" value="F:dynein light chain binding"/>
    <property type="evidence" value="ECO:0007669"/>
    <property type="project" value="TreeGrafter"/>
</dbReference>
<feature type="compositionally biased region" description="Basic and acidic residues" evidence="5">
    <location>
        <begin position="207"/>
        <end position="238"/>
    </location>
</feature>
<keyword evidence="2" id="KW-0963">Cytoplasm</keyword>
<dbReference type="PANTHER" id="PTHR12442">
    <property type="entry name" value="DYNEIN INTERMEDIATE CHAIN"/>
    <property type="match status" value="1"/>
</dbReference>
<gene>
    <name evidence="6" type="ORF">PCHCB_000070200</name>
</gene>
<keyword evidence="4" id="KW-0677">Repeat</keyword>
<evidence type="ECO:0000313" key="7">
    <source>
        <dbReference type="Proteomes" id="UP000195489"/>
    </source>
</evidence>
<dbReference type="InterPro" id="IPR036322">
    <property type="entry name" value="WD40_repeat_dom_sf"/>
</dbReference>
<feature type="region of interest" description="Disordered" evidence="5">
    <location>
        <begin position="201"/>
        <end position="251"/>
    </location>
</feature>
<dbReference type="InterPro" id="IPR015943">
    <property type="entry name" value="WD40/YVTN_repeat-like_dom_sf"/>
</dbReference>
<evidence type="ECO:0000256" key="1">
    <source>
        <dbReference type="ARBA" id="ARBA00004496"/>
    </source>
</evidence>
<dbReference type="InterPro" id="IPR050687">
    <property type="entry name" value="Dynein_IC"/>
</dbReference>
<accession>A0A1D3LCC4</accession>
<reference evidence="6 7" key="1">
    <citation type="submission" date="2016-08" db="EMBL/GenBank/DDBJ databases">
        <authorList>
            <consortium name="Pathogen Informatics"/>
        </authorList>
    </citation>
    <scope>NUCLEOTIDE SEQUENCE [LARGE SCALE GENOMIC DNA]</scope>
    <source>
        <strain evidence="6 7">CB</strain>
    </source>
</reference>
<evidence type="ECO:0000256" key="5">
    <source>
        <dbReference type="SAM" id="MobiDB-lite"/>
    </source>
</evidence>
<evidence type="ECO:0000256" key="3">
    <source>
        <dbReference type="ARBA" id="ARBA00022574"/>
    </source>
</evidence>
<dbReference type="SUPFAM" id="SSF50978">
    <property type="entry name" value="WD40 repeat-like"/>
    <property type="match status" value="1"/>
</dbReference>
<comment type="subcellular location">
    <subcellularLocation>
        <location evidence="1">Cytoplasm</location>
    </subcellularLocation>
</comment>
<dbReference type="GO" id="GO:0005737">
    <property type="term" value="C:cytoplasm"/>
    <property type="evidence" value="ECO:0007669"/>
    <property type="project" value="UniProtKB-SubCell"/>
</dbReference>
<dbReference type="Pfam" id="PF00400">
    <property type="entry name" value="WD40"/>
    <property type="match status" value="1"/>
</dbReference>
<dbReference type="Proteomes" id="UP000195489">
    <property type="component" value="Chromosome 5"/>
</dbReference>
<dbReference type="PANTHER" id="PTHR12442:SF22">
    <property type="entry name" value="CYTOPLASMIC DYNEIN 1 INTERMEDIATE CHAIN-RELATED"/>
    <property type="match status" value="1"/>
</dbReference>
<dbReference type="InterPro" id="IPR001680">
    <property type="entry name" value="WD40_rpt"/>
</dbReference>
<dbReference type="GO" id="GO:0005868">
    <property type="term" value="C:cytoplasmic dynein complex"/>
    <property type="evidence" value="ECO:0007669"/>
    <property type="project" value="TreeGrafter"/>
</dbReference>
<proteinExistence type="predicted"/>
<evidence type="ECO:0000256" key="4">
    <source>
        <dbReference type="ARBA" id="ARBA00022737"/>
    </source>
</evidence>
<dbReference type="SMART" id="SM00320">
    <property type="entry name" value="WD40"/>
    <property type="match status" value="5"/>
</dbReference>
<evidence type="ECO:0000256" key="2">
    <source>
        <dbReference type="ARBA" id="ARBA00022490"/>
    </source>
</evidence>
<dbReference type="Gene3D" id="2.130.10.10">
    <property type="entry name" value="YVTN repeat-like/Quinoprotein amine dehydrogenase"/>
    <property type="match status" value="2"/>
</dbReference>
<evidence type="ECO:0000313" key="6">
    <source>
        <dbReference type="EMBL" id="SCL99950.1"/>
    </source>
</evidence>
<name>A0A1D3LCC4_PLACU</name>
<protein>
    <submittedName>
        <fullName evidence="6">Cytoplasmic dynein intermediate chain, putative</fullName>
    </submittedName>
</protein>
<dbReference type="GO" id="GO:0045504">
    <property type="term" value="F:dynein heavy chain binding"/>
    <property type="evidence" value="ECO:0007669"/>
    <property type="project" value="TreeGrafter"/>
</dbReference>
<keyword evidence="3" id="KW-0853">WD repeat</keyword>
<dbReference type="GO" id="GO:0010970">
    <property type="term" value="P:transport along microtubule"/>
    <property type="evidence" value="ECO:0007669"/>
    <property type="project" value="TreeGrafter"/>
</dbReference>